<evidence type="ECO:0000256" key="2">
    <source>
        <dbReference type="ARBA" id="ARBA00023239"/>
    </source>
</evidence>
<proteinExistence type="predicted"/>
<evidence type="ECO:0000256" key="3">
    <source>
        <dbReference type="SAM" id="SignalP"/>
    </source>
</evidence>
<protein>
    <submittedName>
        <fullName evidence="5">Alginate lyase</fullName>
    </submittedName>
</protein>
<dbReference type="Pfam" id="PF05426">
    <property type="entry name" value="Alginate_lyase"/>
    <property type="match status" value="1"/>
</dbReference>
<dbReference type="GO" id="GO:0042597">
    <property type="term" value="C:periplasmic space"/>
    <property type="evidence" value="ECO:0007669"/>
    <property type="project" value="InterPro"/>
</dbReference>
<dbReference type="Proteomes" id="UP000315010">
    <property type="component" value="Unassembled WGS sequence"/>
</dbReference>
<feature type="signal peptide" evidence="3">
    <location>
        <begin position="1"/>
        <end position="27"/>
    </location>
</feature>
<feature type="chain" id="PRO_5022979644" evidence="3">
    <location>
        <begin position="28"/>
        <end position="383"/>
    </location>
</feature>
<reference evidence="5 6" key="1">
    <citation type="submission" date="2019-02" db="EMBL/GenBank/DDBJ databases">
        <title>Deep-cultivation of Planctomycetes and their phenomic and genomic characterization uncovers novel biology.</title>
        <authorList>
            <person name="Wiegand S."/>
            <person name="Jogler M."/>
            <person name="Boedeker C."/>
            <person name="Pinto D."/>
            <person name="Vollmers J."/>
            <person name="Rivas-Marin E."/>
            <person name="Kohn T."/>
            <person name="Peeters S.H."/>
            <person name="Heuer A."/>
            <person name="Rast P."/>
            <person name="Oberbeckmann S."/>
            <person name="Bunk B."/>
            <person name="Jeske O."/>
            <person name="Meyerdierks A."/>
            <person name="Storesund J.E."/>
            <person name="Kallscheuer N."/>
            <person name="Luecker S."/>
            <person name="Lage O.M."/>
            <person name="Pohl T."/>
            <person name="Merkel B.J."/>
            <person name="Hornburger P."/>
            <person name="Mueller R.-W."/>
            <person name="Bruemmer F."/>
            <person name="Labrenz M."/>
            <person name="Spormann A.M."/>
            <person name="Op Den Camp H."/>
            <person name="Overmann J."/>
            <person name="Amann R."/>
            <person name="Jetten M.S.M."/>
            <person name="Mascher T."/>
            <person name="Medema M.H."/>
            <person name="Devos D.P."/>
            <person name="Kaster A.-K."/>
            <person name="Ovreas L."/>
            <person name="Rohde M."/>
            <person name="Galperin M.Y."/>
            <person name="Jogler C."/>
        </authorList>
    </citation>
    <scope>NUCLEOTIDE SEQUENCE [LARGE SCALE GENOMIC DNA]</scope>
    <source>
        <strain evidence="5 6">CA13</strain>
    </source>
</reference>
<dbReference type="InterPro" id="IPR008929">
    <property type="entry name" value="Chondroitin_lyas"/>
</dbReference>
<dbReference type="GO" id="GO:0016829">
    <property type="term" value="F:lyase activity"/>
    <property type="evidence" value="ECO:0007669"/>
    <property type="project" value="UniProtKB-KW"/>
</dbReference>
<evidence type="ECO:0000259" key="4">
    <source>
        <dbReference type="Pfam" id="PF05426"/>
    </source>
</evidence>
<dbReference type="AlphaFoldDB" id="A0A5C5Z5H9"/>
<dbReference type="Gene3D" id="1.50.10.100">
    <property type="entry name" value="Chondroitin AC/alginate lyase"/>
    <property type="match status" value="1"/>
</dbReference>
<dbReference type="RefSeq" id="WP_419194502.1">
    <property type="nucleotide sequence ID" value="NZ_SJPJ01000001.1"/>
</dbReference>
<name>A0A5C5Z5H9_9BACT</name>
<dbReference type="EMBL" id="SJPJ01000001">
    <property type="protein sequence ID" value="TWT82307.1"/>
    <property type="molecule type" value="Genomic_DNA"/>
</dbReference>
<dbReference type="InterPro" id="IPR008397">
    <property type="entry name" value="Alginate_lyase_dom"/>
</dbReference>
<organism evidence="5 6">
    <name type="scientific">Novipirellula herctigrandis</name>
    <dbReference type="NCBI Taxonomy" id="2527986"/>
    <lineage>
        <taxon>Bacteria</taxon>
        <taxon>Pseudomonadati</taxon>
        <taxon>Planctomycetota</taxon>
        <taxon>Planctomycetia</taxon>
        <taxon>Pirellulales</taxon>
        <taxon>Pirellulaceae</taxon>
        <taxon>Novipirellula</taxon>
    </lineage>
</organism>
<dbReference type="SUPFAM" id="SSF48230">
    <property type="entry name" value="Chondroitin AC/alginate lyase"/>
    <property type="match status" value="1"/>
</dbReference>
<evidence type="ECO:0000256" key="1">
    <source>
        <dbReference type="ARBA" id="ARBA00022729"/>
    </source>
</evidence>
<sequence length="383" mass="43555" precursor="true">MRAFDPRRLSVECFFAWLLICSFPAHAADVVDRPVRNSFRHPGLLHTSEDLDRIARQVKDEVQPTVDGFAIFAKHAQSQANYRMRGPFSVVHRPGAGNNEFALDANAAYQNALMYCINGNKAHAEKAVEIIDAWSLRLRGIVGHDSHLAAGLYGFKFVSAAELMRWRYDDWSPEKIARAEEMFREAIYPTVKNFAPFANGNWDGACIKTVMAIAVFCDDQAMFDRATQYYLDGEGNGAITHYVINEFGQCQESGRDQQHTQLGLGQLAESCEVAWHQGVDLYTAADNRLLKGFEYTAKYNLGQGVLFEPTIDITGKYHHRFISKEGRHRLRPIWEMAWNHYHPRQRLEMPYTQAVIEKIRPEGAGFHADHVGFGTLLFPKLEQ</sequence>
<keyword evidence="2 5" id="KW-0456">Lyase</keyword>
<evidence type="ECO:0000313" key="6">
    <source>
        <dbReference type="Proteomes" id="UP000315010"/>
    </source>
</evidence>
<keyword evidence="6" id="KW-1185">Reference proteome</keyword>
<gene>
    <name evidence="5" type="ORF">CA13_37690</name>
</gene>
<evidence type="ECO:0000313" key="5">
    <source>
        <dbReference type="EMBL" id="TWT82307.1"/>
    </source>
</evidence>
<comment type="caution">
    <text evidence="5">The sequence shown here is derived from an EMBL/GenBank/DDBJ whole genome shotgun (WGS) entry which is preliminary data.</text>
</comment>
<accession>A0A5C5Z5H9</accession>
<keyword evidence="1 3" id="KW-0732">Signal</keyword>
<feature type="domain" description="Alginate lyase" evidence="4">
    <location>
        <begin position="99"/>
        <end position="300"/>
    </location>
</feature>